<dbReference type="EMBL" id="AMQM01000065">
    <property type="status" value="NOT_ANNOTATED_CDS"/>
    <property type="molecule type" value="Genomic_DNA"/>
</dbReference>
<dbReference type="HOGENOM" id="CLU_000680_18_2_1"/>
<dbReference type="PANTHER" id="PTHR23227">
    <property type="entry name" value="BUCENTAUR RELATED"/>
    <property type="match status" value="1"/>
</dbReference>
<evidence type="ECO:0008006" key="3">
    <source>
        <dbReference type="Google" id="ProtNLM"/>
    </source>
</evidence>
<keyword evidence="2" id="KW-1185">Reference proteome</keyword>
<dbReference type="OMA" id="NATPSEH"/>
<dbReference type="AlphaFoldDB" id="T1EJJ3"/>
<sequence>MFSCYAPTLEASKEKKDQFYKQLNTAVNATPSEHQLFVLGDFNTRVCVDHDIWRGVLWRNGVGKQNLNGIRLLVFCAVQKLAATNTVFQQSNKLKTTWMHPRSGHWHLIDYVITRQRNLRNVRLTRAIRATTVWSDHHLV</sequence>
<name>T1EJJ3_HELRO</name>
<reference evidence="2" key="1">
    <citation type="submission" date="2012-12" db="EMBL/GenBank/DDBJ databases">
        <authorList>
            <person name="Hellsten U."/>
            <person name="Grimwood J."/>
            <person name="Chapman J.A."/>
            <person name="Shapiro H."/>
            <person name="Aerts A."/>
            <person name="Otillar R.P."/>
            <person name="Terry A.Y."/>
            <person name="Boore J.L."/>
            <person name="Simakov O."/>
            <person name="Marletaz F."/>
            <person name="Cho S.-J."/>
            <person name="Edsinger-Gonzales E."/>
            <person name="Havlak P."/>
            <person name="Kuo D.-H."/>
            <person name="Larsson T."/>
            <person name="Lv J."/>
            <person name="Arendt D."/>
            <person name="Savage R."/>
            <person name="Osoegawa K."/>
            <person name="de Jong P."/>
            <person name="Lindberg D.R."/>
            <person name="Seaver E.C."/>
            <person name="Weisblat D.A."/>
            <person name="Putnam N.H."/>
            <person name="Grigoriev I.V."/>
            <person name="Rokhsar D.S."/>
        </authorList>
    </citation>
    <scope>NUCLEOTIDE SEQUENCE</scope>
</reference>
<evidence type="ECO:0000313" key="1">
    <source>
        <dbReference type="EnsemblMetazoa" id="HelroP145221"/>
    </source>
</evidence>
<dbReference type="SUPFAM" id="SSF56219">
    <property type="entry name" value="DNase I-like"/>
    <property type="match status" value="1"/>
</dbReference>
<dbReference type="Gene3D" id="3.60.10.10">
    <property type="entry name" value="Endonuclease/exonuclease/phosphatase"/>
    <property type="match status" value="1"/>
</dbReference>
<reference evidence="2" key="2">
    <citation type="journal article" date="2013" name="Nature">
        <title>Insights into bilaterian evolution from three spiralian genomes.</title>
        <authorList>
            <person name="Simakov O."/>
            <person name="Marletaz F."/>
            <person name="Cho S.J."/>
            <person name="Edsinger-Gonzales E."/>
            <person name="Havlak P."/>
            <person name="Hellsten U."/>
            <person name="Kuo D.H."/>
            <person name="Larsson T."/>
            <person name="Lv J."/>
            <person name="Arendt D."/>
            <person name="Savage R."/>
            <person name="Osoegawa K."/>
            <person name="de Jong P."/>
            <person name="Grimwood J."/>
            <person name="Chapman J.A."/>
            <person name="Shapiro H."/>
            <person name="Aerts A."/>
            <person name="Otillar R.P."/>
            <person name="Terry A.Y."/>
            <person name="Boore J.L."/>
            <person name="Grigoriev I.V."/>
            <person name="Lindberg D.R."/>
            <person name="Seaver E.C."/>
            <person name="Weisblat D.A."/>
            <person name="Putnam N.H."/>
            <person name="Rokhsar D.S."/>
        </authorList>
    </citation>
    <scope>NUCLEOTIDE SEQUENCE</scope>
</reference>
<reference evidence="1" key="3">
    <citation type="submission" date="2015-06" db="UniProtKB">
        <authorList>
            <consortium name="EnsemblMetazoa"/>
        </authorList>
    </citation>
    <scope>IDENTIFICATION</scope>
</reference>
<dbReference type="eggNOG" id="KOG1075">
    <property type="taxonomic scope" value="Eukaryota"/>
</dbReference>
<evidence type="ECO:0000313" key="2">
    <source>
        <dbReference type="Proteomes" id="UP000015101"/>
    </source>
</evidence>
<organism evidence="1 2">
    <name type="scientific">Helobdella robusta</name>
    <name type="common">Californian leech</name>
    <dbReference type="NCBI Taxonomy" id="6412"/>
    <lineage>
        <taxon>Eukaryota</taxon>
        <taxon>Metazoa</taxon>
        <taxon>Spiralia</taxon>
        <taxon>Lophotrochozoa</taxon>
        <taxon>Annelida</taxon>
        <taxon>Clitellata</taxon>
        <taxon>Hirudinea</taxon>
        <taxon>Rhynchobdellida</taxon>
        <taxon>Glossiphoniidae</taxon>
        <taxon>Helobdella</taxon>
    </lineage>
</organism>
<dbReference type="Proteomes" id="UP000015101">
    <property type="component" value="Unassembled WGS sequence"/>
</dbReference>
<dbReference type="InterPro" id="IPR027124">
    <property type="entry name" value="Swc5/CFDP1/2"/>
</dbReference>
<gene>
    <name evidence="1" type="primary">20196743</name>
</gene>
<dbReference type="InterPro" id="IPR036691">
    <property type="entry name" value="Endo/exonu/phosph_ase_sf"/>
</dbReference>
<accession>T1EJJ3</accession>
<dbReference type="OrthoDB" id="6256724at2759"/>
<dbReference type="EnsemblMetazoa" id="HelroT145221">
    <property type="protein sequence ID" value="HelroP145221"/>
    <property type="gene ID" value="HelroG145221"/>
</dbReference>
<dbReference type="PANTHER" id="PTHR23227:SF85">
    <property type="entry name" value="CRANIOFACIAL DEVELOPMENT PROTEIN 2"/>
    <property type="match status" value="1"/>
</dbReference>
<proteinExistence type="predicted"/>
<dbReference type="KEGG" id="hro:HELRODRAFT_145221"/>
<protein>
    <recommendedName>
        <fullName evidence="3">Endonuclease/exonuclease/phosphatase domain-containing protein</fullName>
    </recommendedName>
</protein>
<dbReference type="CTD" id="20196743"/>
<dbReference type="STRING" id="6412.T1EJJ3"/>